<gene>
    <name evidence="1" type="ORF">12C_00040</name>
</gene>
<protein>
    <submittedName>
        <fullName evidence="1">Uncharacterized protein</fullName>
    </submittedName>
</protein>
<evidence type="ECO:0000313" key="2">
    <source>
        <dbReference type="Proteomes" id="UP000515235"/>
    </source>
</evidence>
<reference evidence="1 2" key="1">
    <citation type="submission" date="2020-07" db="EMBL/GenBank/DDBJ databases">
        <title>Ralstonia phages.</title>
        <authorList>
            <person name="Trotereau A."/>
            <person name="Boyer C."/>
            <person name="Torres-Barcelo C."/>
        </authorList>
    </citation>
    <scope>NUCLEOTIDE SEQUENCE [LARGE SCALE GENOMIC DNA]</scope>
</reference>
<sequence>MSRTTVSEILFGDRNKEERALLLHWCELAASQGGSFSITERWTGNWLQVFTINWPDGDNAAYGESHE</sequence>
<proteinExistence type="predicted"/>
<accession>A0A7G5BAM7</accession>
<organism evidence="1 2">
    <name type="scientific">Ralstonia phage Hennie</name>
    <dbReference type="NCBI Taxonomy" id="2759729"/>
    <lineage>
        <taxon>Viruses</taxon>
        <taxon>Duplodnaviria</taxon>
        <taxon>Heunggongvirae</taxon>
        <taxon>Uroviricota</taxon>
        <taxon>Caudoviricetes</taxon>
        <taxon>Firingavirus</taxon>
        <taxon>Firingavirus firinga</taxon>
    </lineage>
</organism>
<dbReference type="EMBL" id="MT740741">
    <property type="protein sequence ID" value="QMV33350.1"/>
    <property type="molecule type" value="Genomic_DNA"/>
</dbReference>
<evidence type="ECO:0000313" key="1">
    <source>
        <dbReference type="EMBL" id="QMV33350.1"/>
    </source>
</evidence>
<dbReference type="Proteomes" id="UP000515235">
    <property type="component" value="Segment"/>
</dbReference>
<name>A0A7G5BAM7_9CAUD</name>